<dbReference type="OrthoDB" id="9809788at2"/>
<dbReference type="Pfam" id="PF06904">
    <property type="entry name" value="Extensin-like_C"/>
    <property type="match status" value="1"/>
</dbReference>
<reference evidence="3" key="1">
    <citation type="submission" date="2017-05" db="EMBL/GenBank/DDBJ databases">
        <authorList>
            <person name="Lin X."/>
        </authorList>
    </citation>
    <scope>NUCLEOTIDE SEQUENCE [LARGE SCALE GENOMIC DNA]</scope>
    <source>
        <strain evidence="3">JLT2012</strain>
    </source>
</reference>
<evidence type="ECO:0000313" key="3">
    <source>
        <dbReference type="Proteomes" id="UP000198462"/>
    </source>
</evidence>
<gene>
    <name evidence="2" type="ORF">B5C34_12780</name>
</gene>
<evidence type="ECO:0000313" key="2">
    <source>
        <dbReference type="EMBL" id="OWV34246.1"/>
    </source>
</evidence>
<dbReference type="InterPro" id="IPR009683">
    <property type="entry name" value="Extensin-like_C"/>
</dbReference>
<accession>A0A219B801</accession>
<name>A0A219B801_9SPHN</name>
<dbReference type="Proteomes" id="UP000198462">
    <property type="component" value="Unassembled WGS sequence"/>
</dbReference>
<feature type="domain" description="Extensin-like C-terminal" evidence="1">
    <location>
        <begin position="62"/>
        <end position="234"/>
    </location>
</feature>
<evidence type="ECO:0000259" key="1">
    <source>
        <dbReference type="Pfam" id="PF06904"/>
    </source>
</evidence>
<keyword evidence="3" id="KW-1185">Reference proteome</keyword>
<sequence>MTVRSVITLLILAALAYGGWQAVEHAEREYPEHLPWTPLSLDDPVGRATELKIANLAGDRPACLALFEESSLEVTPLEEQQFTPNCALVEPVALERMTAAYSPGTVRLSCPLAASLAVWERQVVQPAARRLLGTGVERIEHLGTYSCRRLYGRSSGGWSKHATAEAIDIAGFRLEDGRSVSLLGDWGSEGPEGAFLRVIRNRGCDVFGTLLGPDYNAAHRDHFHLQAAGFGTCR</sequence>
<proteinExistence type="predicted"/>
<protein>
    <recommendedName>
        <fullName evidence="1">Extensin-like C-terminal domain-containing protein</fullName>
    </recommendedName>
</protein>
<dbReference type="EMBL" id="NFZT01000001">
    <property type="protein sequence ID" value="OWV34246.1"/>
    <property type="molecule type" value="Genomic_DNA"/>
</dbReference>
<organism evidence="2 3">
    <name type="scientific">Pacificimonas flava</name>
    <dbReference type="NCBI Taxonomy" id="1234595"/>
    <lineage>
        <taxon>Bacteria</taxon>
        <taxon>Pseudomonadati</taxon>
        <taxon>Pseudomonadota</taxon>
        <taxon>Alphaproteobacteria</taxon>
        <taxon>Sphingomonadales</taxon>
        <taxon>Sphingosinicellaceae</taxon>
        <taxon>Pacificimonas</taxon>
    </lineage>
</organism>
<dbReference type="AlphaFoldDB" id="A0A219B801"/>
<comment type="caution">
    <text evidence="2">The sequence shown here is derived from an EMBL/GenBank/DDBJ whole genome shotgun (WGS) entry which is preliminary data.</text>
</comment>